<comment type="caution">
    <text evidence="8">The sequence shown here is derived from an EMBL/GenBank/DDBJ whole genome shotgun (WGS) entry which is preliminary data.</text>
</comment>
<evidence type="ECO:0000256" key="3">
    <source>
        <dbReference type="ARBA" id="ARBA00023054"/>
    </source>
</evidence>
<comment type="similarity">
    <text evidence="2">Belongs to the membrane fusion protein (MFP) (TC 8.A.1) family.</text>
</comment>
<dbReference type="EMBL" id="JARPTC010000001">
    <property type="protein sequence ID" value="MDO7785619.1"/>
    <property type="molecule type" value="Genomic_DNA"/>
</dbReference>
<feature type="domain" description="YknX-like beta-barrel" evidence="7">
    <location>
        <begin position="265"/>
        <end position="344"/>
    </location>
</feature>
<dbReference type="Pfam" id="PF25990">
    <property type="entry name" value="Beta-barrel_YknX"/>
    <property type="match status" value="1"/>
</dbReference>
<evidence type="ECO:0000313" key="8">
    <source>
        <dbReference type="EMBL" id="MDO7785619.1"/>
    </source>
</evidence>
<comment type="subcellular location">
    <subcellularLocation>
        <location evidence="1">Cell envelope</location>
    </subcellularLocation>
</comment>
<feature type="domain" description="YknX-like C-terminal permuted SH3-like" evidence="6">
    <location>
        <begin position="353"/>
        <end position="419"/>
    </location>
</feature>
<dbReference type="GO" id="GO:0022857">
    <property type="term" value="F:transmembrane transporter activity"/>
    <property type="evidence" value="ECO:0007669"/>
    <property type="project" value="InterPro"/>
</dbReference>
<keyword evidence="5" id="KW-1133">Transmembrane helix</keyword>
<dbReference type="InterPro" id="IPR058636">
    <property type="entry name" value="Beta-barrel_YknX"/>
</dbReference>
<accession>A0AAW7Z8J3</accession>
<reference evidence="8" key="2">
    <citation type="submission" date="2023-03" db="EMBL/GenBank/DDBJ databases">
        <authorList>
            <person name="Zhang Z."/>
        </authorList>
    </citation>
    <scope>NUCLEOTIDE SEQUENCE</scope>
    <source>
        <strain evidence="8">DSA</strain>
    </source>
</reference>
<name>A0AAW7Z8J3_9FIRM</name>
<dbReference type="Proteomes" id="UP001172911">
    <property type="component" value="Unassembled WGS sequence"/>
</dbReference>
<evidence type="ECO:0000256" key="4">
    <source>
        <dbReference type="SAM" id="Coils"/>
    </source>
</evidence>
<feature type="transmembrane region" description="Helical" evidence="5">
    <location>
        <begin position="25"/>
        <end position="44"/>
    </location>
</feature>
<feature type="coiled-coil region" evidence="4">
    <location>
        <begin position="118"/>
        <end position="195"/>
    </location>
</feature>
<dbReference type="PANTHER" id="PTHR32347:SF14">
    <property type="entry name" value="EFFLUX SYSTEM COMPONENT YKNX-RELATED"/>
    <property type="match status" value="1"/>
</dbReference>
<keyword evidence="5" id="KW-0812">Transmembrane</keyword>
<keyword evidence="9" id="KW-1185">Reference proteome</keyword>
<sequence length="424" mass="46232">MELESQRPVGKFTKLKFKVKGWPRWVKILLIIAILITLASLLVPKKDTALGAIKTIQVEKQDIEQSIITNGRLESTEKQEFFTPVDSTLMELSVKVGDRVEKGQVLGRLDTNELGRQYQQAVAKLAALEASLARAQAVDDELALKQAEASYDKAKNNLERINYLFQGEAIPIEQVEAAKVEYARAEVDYQQALIKYNLGSAVRETASLKAQVDLGLQEVAQAKERLDLATFVAERNGVVLFVGAEKGNRVMEGSRLIVVGSDSELEVTAYVNEIDAGDLKVGQSVEVICASIPGKIYGGKVTRVSSAAIAQQSSQGDIVNVPVTIQLDGDITGLKPGYTVNLTITTMEKNEMLAIPFEAIVEMSGKKIVYVVENGVARERTVQTEKGNELYDKVISGLIPGEVIILNPPKTMKDGQNVSAGDQK</sequence>
<dbReference type="Pfam" id="PF25989">
    <property type="entry name" value="YknX_C"/>
    <property type="match status" value="1"/>
</dbReference>
<dbReference type="RefSeq" id="WP_304540159.1">
    <property type="nucleotide sequence ID" value="NZ_JARPTC010000001.1"/>
</dbReference>
<gene>
    <name evidence="8" type="ORF">P6N53_00015</name>
</gene>
<reference evidence="8" key="1">
    <citation type="journal article" date="2023" name="J. Hazard. Mater.">
        <title>Anaerobic biodegradation of pyrene and benzo[a]pyrene by a new sulfate-reducing Desulforamulus aquiferis strain DSA.</title>
        <authorList>
            <person name="Zhang Z."/>
            <person name="Sun J."/>
            <person name="Gong X."/>
            <person name="Wang C."/>
            <person name="Wang H."/>
        </authorList>
    </citation>
    <scope>NUCLEOTIDE SEQUENCE</scope>
    <source>
        <strain evidence="8">DSA</strain>
    </source>
</reference>
<dbReference type="AlphaFoldDB" id="A0AAW7Z8J3"/>
<dbReference type="PANTHER" id="PTHR32347">
    <property type="entry name" value="EFFLUX SYSTEM COMPONENT YKNX-RELATED"/>
    <property type="match status" value="1"/>
</dbReference>
<dbReference type="InterPro" id="IPR006143">
    <property type="entry name" value="RND_pump_MFP"/>
</dbReference>
<evidence type="ECO:0000256" key="5">
    <source>
        <dbReference type="SAM" id="Phobius"/>
    </source>
</evidence>
<dbReference type="Gene3D" id="2.40.420.20">
    <property type="match status" value="1"/>
</dbReference>
<evidence type="ECO:0000259" key="6">
    <source>
        <dbReference type="Pfam" id="PF25989"/>
    </source>
</evidence>
<dbReference type="NCBIfam" id="TIGR01730">
    <property type="entry name" value="RND_mfp"/>
    <property type="match status" value="1"/>
</dbReference>
<dbReference type="GO" id="GO:0030313">
    <property type="term" value="C:cell envelope"/>
    <property type="evidence" value="ECO:0007669"/>
    <property type="project" value="UniProtKB-SubCell"/>
</dbReference>
<dbReference type="InterPro" id="IPR058637">
    <property type="entry name" value="YknX-like_C"/>
</dbReference>
<dbReference type="Gene3D" id="2.40.30.170">
    <property type="match status" value="1"/>
</dbReference>
<protein>
    <submittedName>
        <fullName evidence="8">Efflux RND transporter periplasmic adaptor subunit</fullName>
    </submittedName>
</protein>
<dbReference type="InterPro" id="IPR050465">
    <property type="entry name" value="UPF0194_transport"/>
</dbReference>
<evidence type="ECO:0000256" key="2">
    <source>
        <dbReference type="ARBA" id="ARBA00009477"/>
    </source>
</evidence>
<proteinExistence type="inferred from homology"/>
<evidence type="ECO:0000256" key="1">
    <source>
        <dbReference type="ARBA" id="ARBA00004196"/>
    </source>
</evidence>
<dbReference type="Gene3D" id="2.40.50.100">
    <property type="match status" value="1"/>
</dbReference>
<dbReference type="SUPFAM" id="SSF111369">
    <property type="entry name" value="HlyD-like secretion proteins"/>
    <property type="match status" value="1"/>
</dbReference>
<evidence type="ECO:0000259" key="7">
    <source>
        <dbReference type="Pfam" id="PF25990"/>
    </source>
</evidence>
<evidence type="ECO:0000313" key="9">
    <source>
        <dbReference type="Proteomes" id="UP001172911"/>
    </source>
</evidence>
<keyword evidence="5" id="KW-0472">Membrane</keyword>
<organism evidence="8 9">
    <name type="scientific">Desulforamulus aquiferis</name>
    <dbReference type="NCBI Taxonomy" id="1397668"/>
    <lineage>
        <taxon>Bacteria</taxon>
        <taxon>Bacillati</taxon>
        <taxon>Bacillota</taxon>
        <taxon>Clostridia</taxon>
        <taxon>Eubacteriales</taxon>
        <taxon>Peptococcaceae</taxon>
        <taxon>Desulforamulus</taxon>
    </lineage>
</organism>
<keyword evidence="3 4" id="KW-0175">Coiled coil</keyword>
<dbReference type="GO" id="GO:0016020">
    <property type="term" value="C:membrane"/>
    <property type="evidence" value="ECO:0007669"/>
    <property type="project" value="InterPro"/>
</dbReference>